<protein>
    <submittedName>
        <fullName evidence="1">Uncharacterized protein</fullName>
    </submittedName>
</protein>
<dbReference type="AlphaFoldDB" id="A0A382H8V5"/>
<gene>
    <name evidence="1" type="ORF">METZ01_LOCUS236409</name>
</gene>
<sequence>MFTHPQERVIIITAMNNAPIQVYMISP</sequence>
<evidence type="ECO:0000313" key="1">
    <source>
        <dbReference type="EMBL" id="SVB83555.1"/>
    </source>
</evidence>
<organism evidence="1">
    <name type="scientific">marine metagenome</name>
    <dbReference type="NCBI Taxonomy" id="408172"/>
    <lineage>
        <taxon>unclassified sequences</taxon>
        <taxon>metagenomes</taxon>
        <taxon>ecological metagenomes</taxon>
    </lineage>
</organism>
<name>A0A382H8V5_9ZZZZ</name>
<proteinExistence type="predicted"/>
<dbReference type="EMBL" id="UINC01059774">
    <property type="protein sequence ID" value="SVB83555.1"/>
    <property type="molecule type" value="Genomic_DNA"/>
</dbReference>
<accession>A0A382H8V5</accession>
<reference evidence="1" key="1">
    <citation type="submission" date="2018-05" db="EMBL/GenBank/DDBJ databases">
        <authorList>
            <person name="Lanie J.A."/>
            <person name="Ng W.-L."/>
            <person name="Kazmierczak K.M."/>
            <person name="Andrzejewski T.M."/>
            <person name="Davidsen T.M."/>
            <person name="Wayne K.J."/>
            <person name="Tettelin H."/>
            <person name="Glass J.I."/>
            <person name="Rusch D."/>
            <person name="Podicherti R."/>
            <person name="Tsui H.-C.T."/>
            <person name="Winkler M.E."/>
        </authorList>
    </citation>
    <scope>NUCLEOTIDE SEQUENCE</scope>
</reference>